<dbReference type="AlphaFoldDB" id="A0A371JGE7"/>
<proteinExistence type="predicted"/>
<dbReference type="SMART" id="SM00354">
    <property type="entry name" value="HTH_LACI"/>
    <property type="match status" value="1"/>
</dbReference>
<dbReference type="InterPro" id="IPR010982">
    <property type="entry name" value="Lambda_DNA-bd_dom_sf"/>
</dbReference>
<evidence type="ECO:0000313" key="6">
    <source>
        <dbReference type="EMBL" id="RDY31756.1"/>
    </source>
</evidence>
<dbReference type="GO" id="GO:0003700">
    <property type="term" value="F:DNA-binding transcription factor activity"/>
    <property type="evidence" value="ECO:0007669"/>
    <property type="project" value="TreeGrafter"/>
</dbReference>
<name>A0A371JGE7_9FIRM</name>
<comment type="caution">
    <text evidence="6">The sequence shown here is derived from an EMBL/GenBank/DDBJ whole genome shotgun (WGS) entry which is preliminary data.</text>
</comment>
<dbReference type="PANTHER" id="PTHR30146:SF148">
    <property type="entry name" value="HTH-TYPE TRANSCRIPTIONAL REPRESSOR PURR-RELATED"/>
    <property type="match status" value="1"/>
</dbReference>
<dbReference type="Gene3D" id="3.40.50.2300">
    <property type="match status" value="2"/>
</dbReference>
<dbReference type="Pfam" id="PF00356">
    <property type="entry name" value="LacI"/>
    <property type="match status" value="1"/>
</dbReference>
<dbReference type="OrthoDB" id="2026446at2"/>
<evidence type="ECO:0000256" key="2">
    <source>
        <dbReference type="ARBA" id="ARBA00023015"/>
    </source>
</evidence>
<dbReference type="SUPFAM" id="SSF53822">
    <property type="entry name" value="Periplasmic binding protein-like I"/>
    <property type="match status" value="1"/>
</dbReference>
<keyword evidence="2" id="KW-0805">Transcription regulation</keyword>
<dbReference type="CDD" id="cd01392">
    <property type="entry name" value="HTH_LacI"/>
    <property type="match status" value="1"/>
</dbReference>
<dbReference type="PROSITE" id="PS50932">
    <property type="entry name" value="HTH_LACI_2"/>
    <property type="match status" value="1"/>
</dbReference>
<gene>
    <name evidence="6" type="ORF">CG710_007890</name>
</gene>
<sequence>MAKTVKLSDIAQKARVSTVTVSKALAGQKGVSLKMREEIKRLADEMGYVKSHGVSKEQNRKSYTFGIVVAERYLEKNQSFYWQLYQDVSQNAIHKNGFTILEVITYEDEKESFVPKIVSEQRVDAIIIMGAFKTDYAIFLKNNIKIPLIFMDTMDPSENGESVVTDNMMGAYCMTNHLFEMGHSKIGFVGTRLATTSIDNRFFGYLKSLMEHGIESRKDWIIDDRDKEIGRCDLDKYFQLPMEMPTAFLCNCDLTASLLIRKLMKEGYQVPDDISVAGFDNFLCTQLIDIGITTYAINIKEMANKTVDLLILKLENPQYYAGVSMIAGHFIKRESVKLLGTSIPFI</sequence>
<dbReference type="InterPro" id="IPR046335">
    <property type="entry name" value="LacI/GalR-like_sensor"/>
</dbReference>
<dbReference type="PANTHER" id="PTHR30146">
    <property type="entry name" value="LACI-RELATED TRANSCRIPTIONAL REPRESSOR"/>
    <property type="match status" value="1"/>
</dbReference>
<dbReference type="SUPFAM" id="SSF47413">
    <property type="entry name" value="lambda repressor-like DNA-binding domains"/>
    <property type="match status" value="1"/>
</dbReference>
<dbReference type="RefSeq" id="WP_094377219.1">
    <property type="nucleotide sequence ID" value="NZ_NOKA02000010.1"/>
</dbReference>
<dbReference type="Gene3D" id="1.10.260.40">
    <property type="entry name" value="lambda repressor-like DNA-binding domains"/>
    <property type="match status" value="1"/>
</dbReference>
<protein>
    <submittedName>
        <fullName evidence="6">LacI family transcriptional regulator</fullName>
    </submittedName>
</protein>
<reference evidence="6 7" key="1">
    <citation type="journal article" date="2017" name="Genome Announc.">
        <title>Draft Genome Sequence of a Sporulating and Motile Strain of Lachnotalea glycerini Isolated from Water in Quebec City, Canada.</title>
        <authorList>
            <person name="Maheux A.F."/>
            <person name="Boudreau D.K."/>
            <person name="Berube E."/>
            <person name="Boissinot M."/>
            <person name="Raymond F."/>
            <person name="Brodeur S."/>
            <person name="Corbeil J."/>
            <person name="Isabel S."/>
            <person name="Omar R.F."/>
            <person name="Bergeron M.G."/>
        </authorList>
    </citation>
    <scope>NUCLEOTIDE SEQUENCE [LARGE SCALE GENOMIC DNA]</scope>
    <source>
        <strain evidence="6 7">CCRI-19302</strain>
    </source>
</reference>
<feature type="domain" description="HTH lacI-type" evidence="5">
    <location>
        <begin position="5"/>
        <end position="51"/>
    </location>
</feature>
<evidence type="ECO:0000259" key="5">
    <source>
        <dbReference type="PROSITE" id="PS50932"/>
    </source>
</evidence>
<keyword evidence="1" id="KW-0678">Repressor</keyword>
<keyword evidence="7" id="KW-1185">Reference proteome</keyword>
<evidence type="ECO:0000256" key="3">
    <source>
        <dbReference type="ARBA" id="ARBA00023125"/>
    </source>
</evidence>
<accession>A0A371JGE7</accession>
<dbReference type="InterPro" id="IPR028082">
    <property type="entry name" value="Peripla_BP_I"/>
</dbReference>
<dbReference type="EMBL" id="NOKA02000010">
    <property type="protein sequence ID" value="RDY31756.1"/>
    <property type="molecule type" value="Genomic_DNA"/>
</dbReference>
<keyword evidence="4" id="KW-0804">Transcription</keyword>
<organism evidence="6 7">
    <name type="scientific">Lachnotalea glycerini</name>
    <dbReference type="NCBI Taxonomy" id="1763509"/>
    <lineage>
        <taxon>Bacteria</taxon>
        <taxon>Bacillati</taxon>
        <taxon>Bacillota</taxon>
        <taxon>Clostridia</taxon>
        <taxon>Lachnospirales</taxon>
        <taxon>Lachnospiraceae</taxon>
        <taxon>Lachnotalea</taxon>
    </lineage>
</organism>
<evidence type="ECO:0000256" key="4">
    <source>
        <dbReference type="ARBA" id="ARBA00023163"/>
    </source>
</evidence>
<dbReference type="Pfam" id="PF13377">
    <property type="entry name" value="Peripla_BP_3"/>
    <property type="match status" value="1"/>
</dbReference>
<keyword evidence="3" id="KW-0238">DNA-binding</keyword>
<dbReference type="InterPro" id="IPR000843">
    <property type="entry name" value="HTH_LacI"/>
</dbReference>
<evidence type="ECO:0000256" key="1">
    <source>
        <dbReference type="ARBA" id="ARBA00022491"/>
    </source>
</evidence>
<dbReference type="GO" id="GO:0000976">
    <property type="term" value="F:transcription cis-regulatory region binding"/>
    <property type="evidence" value="ECO:0007669"/>
    <property type="project" value="TreeGrafter"/>
</dbReference>
<evidence type="ECO:0000313" key="7">
    <source>
        <dbReference type="Proteomes" id="UP000216411"/>
    </source>
</evidence>
<dbReference type="Proteomes" id="UP000216411">
    <property type="component" value="Unassembled WGS sequence"/>
</dbReference>